<proteinExistence type="predicted"/>
<protein>
    <submittedName>
        <fullName evidence="5">Beta-barrel assembly machine subunit BamD</fullName>
    </submittedName>
</protein>
<evidence type="ECO:0000313" key="5">
    <source>
        <dbReference type="EMBL" id="SFE97686.1"/>
    </source>
</evidence>
<dbReference type="Gene3D" id="1.25.40.10">
    <property type="entry name" value="Tetratricopeptide repeat domain"/>
    <property type="match status" value="1"/>
</dbReference>
<dbReference type="InterPro" id="IPR039565">
    <property type="entry name" value="BamD-like"/>
</dbReference>
<accession>A0A1I2EZ01</accession>
<organism evidence="5 6">
    <name type="scientific">Thermophagus xiamenensis</name>
    <dbReference type="NCBI Taxonomy" id="385682"/>
    <lineage>
        <taxon>Bacteria</taxon>
        <taxon>Pseudomonadati</taxon>
        <taxon>Bacteroidota</taxon>
        <taxon>Bacteroidia</taxon>
        <taxon>Marinilabiliales</taxon>
        <taxon>Marinilabiliaceae</taxon>
        <taxon>Thermophagus</taxon>
    </lineage>
</organism>
<dbReference type="eggNOG" id="COG4105">
    <property type="taxonomic scope" value="Bacteria"/>
</dbReference>
<dbReference type="STRING" id="385682.SAMN05444380_12521"/>
<evidence type="ECO:0000256" key="2">
    <source>
        <dbReference type="ARBA" id="ARBA00023136"/>
    </source>
</evidence>
<keyword evidence="6" id="KW-1185">Reference proteome</keyword>
<dbReference type="InParanoid" id="A0A1I2EZ01"/>
<reference evidence="5 6" key="1">
    <citation type="submission" date="2016-10" db="EMBL/GenBank/DDBJ databases">
        <authorList>
            <person name="de Groot N.N."/>
        </authorList>
    </citation>
    <scope>NUCLEOTIDE SEQUENCE [LARGE SCALE GENOMIC DNA]</scope>
    <source>
        <strain evidence="5 6">DSM 19012</strain>
    </source>
</reference>
<dbReference type="InterPro" id="IPR011990">
    <property type="entry name" value="TPR-like_helical_dom_sf"/>
</dbReference>
<gene>
    <name evidence="5" type="ORF">SAMN05444380_12521</name>
</gene>
<feature type="domain" description="Outer membrane lipoprotein BamD-like" evidence="4">
    <location>
        <begin position="47"/>
        <end position="219"/>
    </location>
</feature>
<dbReference type="AlphaFoldDB" id="A0A1I2EZ01"/>
<dbReference type="FunCoup" id="A0A1I2EZ01">
    <property type="interactions" value="54"/>
</dbReference>
<dbReference type="PROSITE" id="PS51257">
    <property type="entry name" value="PROKAR_LIPOPROTEIN"/>
    <property type="match status" value="1"/>
</dbReference>
<evidence type="ECO:0000256" key="3">
    <source>
        <dbReference type="ARBA" id="ARBA00023237"/>
    </source>
</evidence>
<keyword evidence="3" id="KW-0998">Cell outer membrane</keyword>
<sequence length="282" mass="33552">MLNLKPEDAQKRLITMRKLIVLMAIIFLASCSEYQKILKSTDYGYKYEKALEYYDQGDYMRASTLLQELISVFMGTDRAEEAHYKYAYALFKMRDYISSVYHFKEFVKRYPNSEYTEDARFMIGVNYYHLSPNPRLDQTDTNNAIEAFQLFMNLYPESPKVEEANKMVEELRNKLVYKSYLNAKLYYNLGTYLGNNYQAAVITARNSLDDFPDTKYREELSFLILDSLYIQAVNSVPEKEEERLRRTLDEYYAFINEFPESSYLKQANRIFEEVTKLLKKYN</sequence>
<dbReference type="NCBIfam" id="TIGR03302">
    <property type="entry name" value="OM_YfiO"/>
    <property type="match status" value="1"/>
</dbReference>
<dbReference type="Proteomes" id="UP000181976">
    <property type="component" value="Unassembled WGS sequence"/>
</dbReference>
<keyword evidence="1" id="KW-0732">Signal</keyword>
<evidence type="ECO:0000259" key="4">
    <source>
        <dbReference type="Pfam" id="PF13525"/>
    </source>
</evidence>
<evidence type="ECO:0000313" key="6">
    <source>
        <dbReference type="Proteomes" id="UP000181976"/>
    </source>
</evidence>
<evidence type="ECO:0000256" key="1">
    <source>
        <dbReference type="ARBA" id="ARBA00022729"/>
    </source>
</evidence>
<name>A0A1I2EZ01_9BACT</name>
<dbReference type="Pfam" id="PF13525">
    <property type="entry name" value="YfiO"/>
    <property type="match status" value="1"/>
</dbReference>
<dbReference type="EMBL" id="FONA01000025">
    <property type="protein sequence ID" value="SFE97686.1"/>
    <property type="molecule type" value="Genomic_DNA"/>
</dbReference>
<dbReference type="SUPFAM" id="SSF48452">
    <property type="entry name" value="TPR-like"/>
    <property type="match status" value="1"/>
</dbReference>
<keyword evidence="2" id="KW-0472">Membrane</keyword>
<dbReference type="InterPro" id="IPR017689">
    <property type="entry name" value="BamD"/>
</dbReference>